<dbReference type="InterPro" id="IPR017452">
    <property type="entry name" value="GPCR_Rhodpsn_7TM"/>
</dbReference>
<keyword evidence="3 10" id="KW-1133">Transmembrane helix</keyword>
<keyword evidence="12" id="KW-1185">Reference proteome</keyword>
<dbReference type="PROSITE" id="PS50262">
    <property type="entry name" value="G_PROTEIN_RECEP_F1_2"/>
    <property type="match status" value="1"/>
</dbReference>
<feature type="transmembrane region" description="Helical" evidence="10">
    <location>
        <begin position="60"/>
        <end position="85"/>
    </location>
</feature>
<feature type="transmembrane region" description="Helical" evidence="10">
    <location>
        <begin position="211"/>
        <end position="234"/>
    </location>
</feature>
<gene>
    <name evidence="13" type="primary">LOC103599694</name>
</gene>
<evidence type="ECO:0000256" key="7">
    <source>
        <dbReference type="ARBA" id="ARBA00023224"/>
    </source>
</evidence>
<dbReference type="InterPro" id="IPR026234">
    <property type="entry name" value="MRGPCRFAMILY"/>
</dbReference>
<keyword evidence="2 8" id="KW-0812">Transmembrane</keyword>
<evidence type="ECO:0000256" key="2">
    <source>
        <dbReference type="ARBA" id="ARBA00022692"/>
    </source>
</evidence>
<evidence type="ECO:0000313" key="12">
    <source>
        <dbReference type="Proteomes" id="UP000694923"/>
    </source>
</evidence>
<dbReference type="PROSITE" id="PS00237">
    <property type="entry name" value="G_PROTEIN_RECEP_F1_1"/>
    <property type="match status" value="1"/>
</dbReference>
<evidence type="ECO:0000256" key="4">
    <source>
        <dbReference type="ARBA" id="ARBA00023040"/>
    </source>
</evidence>
<feature type="region of interest" description="Disordered" evidence="9">
    <location>
        <begin position="1"/>
        <end position="23"/>
    </location>
</feature>
<dbReference type="PANTHER" id="PTHR11334">
    <property type="entry name" value="MAS-RELATED G-PROTEIN COUPLED RECEPTOR"/>
    <property type="match status" value="1"/>
</dbReference>
<comment type="similarity">
    <text evidence="8">Belongs to the G-protein coupled receptor 1 family.</text>
</comment>
<feature type="transmembrane region" description="Helical" evidence="10">
    <location>
        <begin position="132"/>
        <end position="151"/>
    </location>
</feature>
<accession>A0ABM0RN69</accession>
<dbReference type="PRINTS" id="PR00237">
    <property type="entry name" value="GPCRRHODOPSN"/>
</dbReference>
<evidence type="ECO:0000256" key="6">
    <source>
        <dbReference type="ARBA" id="ARBA00023170"/>
    </source>
</evidence>
<evidence type="ECO:0000256" key="3">
    <source>
        <dbReference type="ARBA" id="ARBA00022989"/>
    </source>
</evidence>
<feature type="transmembrane region" description="Helical" evidence="10">
    <location>
        <begin position="246"/>
        <end position="270"/>
    </location>
</feature>
<dbReference type="InterPro" id="IPR000276">
    <property type="entry name" value="GPCR_Rhodpsn"/>
</dbReference>
<feature type="domain" description="G-protein coupled receptors family 1 profile" evidence="11">
    <location>
        <begin position="75"/>
        <end position="298"/>
    </location>
</feature>
<feature type="transmembrane region" description="Helical" evidence="10">
    <location>
        <begin position="92"/>
        <end position="112"/>
    </location>
</feature>
<comment type="subcellular location">
    <subcellularLocation>
        <location evidence="1">Membrane</location>
        <topology evidence="1">Multi-pass membrane protein</topology>
    </subcellularLocation>
</comment>
<keyword evidence="7 8" id="KW-0807">Transducer</keyword>
<evidence type="ECO:0000313" key="13">
    <source>
        <dbReference type="RefSeq" id="XP_008582060.1"/>
    </source>
</evidence>
<reference evidence="13" key="1">
    <citation type="submission" date="2025-08" db="UniProtKB">
        <authorList>
            <consortium name="RefSeq"/>
        </authorList>
    </citation>
    <scope>IDENTIFICATION</scope>
</reference>
<dbReference type="Pfam" id="PF00001">
    <property type="entry name" value="7tm_1"/>
    <property type="match status" value="1"/>
</dbReference>
<dbReference type="Gene3D" id="1.20.1070.10">
    <property type="entry name" value="Rhodopsin 7-helix transmembrane proteins"/>
    <property type="match status" value="1"/>
</dbReference>
<proteinExistence type="inferred from homology"/>
<dbReference type="PANTHER" id="PTHR11334:SF22">
    <property type="entry name" value="MAS-RELATED G-PROTEIN COUPLED RECEPTOR MRG-RELATED"/>
    <property type="match status" value="1"/>
</dbReference>
<evidence type="ECO:0000259" key="11">
    <source>
        <dbReference type="PROSITE" id="PS50262"/>
    </source>
</evidence>
<keyword evidence="6 8" id="KW-0675">Receptor</keyword>
<evidence type="ECO:0000256" key="5">
    <source>
        <dbReference type="ARBA" id="ARBA00023136"/>
    </source>
</evidence>
<dbReference type="Proteomes" id="UP000694923">
    <property type="component" value="Unplaced"/>
</dbReference>
<evidence type="ECO:0000256" key="8">
    <source>
        <dbReference type="RuleBase" id="RU000688"/>
    </source>
</evidence>
<name>A0ABM0RN69_GALVR</name>
<sequence>MPTLSCSCSAASTGESGDQETRNPVLSSRLCRLSLQNETDQVIKVLRDITGGEETPLLEIVAPAAVLVSLCGVLLNGALLWLLCCGVKKSPYLVYICHLATADLFFLSWVTVEFLPMTMLSHHGVLFSTPDFLDFVSPFSFTVCLCLLVAISTERCMCVLFPIWYRCRRPKHMSTVVCTLIWVLSLCLNIMNSLFLTYSRNRKACVIFQKALGVCHSVVFFVICASSPTLLIRILCCSQQRQATKVYTVIQVVVIMFLLWGLPMSVLFLMSDFKGMAIASFLTSVFLTVNCSANPIIYFFVGRLREKRLKEPLQAILQRALAGKTAEGRNRQAAGVDTMEMPGSAWNTGDPLPMEVRVDVSK</sequence>
<keyword evidence="5 10" id="KW-0472">Membrane</keyword>
<dbReference type="RefSeq" id="XP_008582060.1">
    <property type="nucleotide sequence ID" value="XM_008583838.1"/>
</dbReference>
<dbReference type="PRINTS" id="PR02108">
    <property type="entry name" value="MRGPCRFAMILY"/>
</dbReference>
<dbReference type="GeneID" id="103599694"/>
<feature type="transmembrane region" description="Helical" evidence="10">
    <location>
        <begin position="276"/>
        <end position="301"/>
    </location>
</feature>
<evidence type="ECO:0000256" key="9">
    <source>
        <dbReference type="SAM" id="MobiDB-lite"/>
    </source>
</evidence>
<dbReference type="SUPFAM" id="SSF81321">
    <property type="entry name" value="Family A G protein-coupled receptor-like"/>
    <property type="match status" value="1"/>
</dbReference>
<evidence type="ECO:0000256" key="1">
    <source>
        <dbReference type="ARBA" id="ARBA00004141"/>
    </source>
</evidence>
<protein>
    <submittedName>
        <fullName evidence="13">LOW QUALITY PROTEIN: mas-related G-protein coupled receptor MRG-like</fullName>
    </submittedName>
</protein>
<keyword evidence="4 8" id="KW-0297">G-protein coupled receptor</keyword>
<feature type="transmembrane region" description="Helical" evidence="10">
    <location>
        <begin position="172"/>
        <end position="191"/>
    </location>
</feature>
<organism evidence="12 13">
    <name type="scientific">Galeopterus variegatus</name>
    <name type="common">Malayan flying lemur</name>
    <name type="synonym">Cynocephalus variegatus</name>
    <dbReference type="NCBI Taxonomy" id="482537"/>
    <lineage>
        <taxon>Eukaryota</taxon>
        <taxon>Metazoa</taxon>
        <taxon>Chordata</taxon>
        <taxon>Craniata</taxon>
        <taxon>Vertebrata</taxon>
        <taxon>Euteleostomi</taxon>
        <taxon>Mammalia</taxon>
        <taxon>Eutheria</taxon>
        <taxon>Euarchontoglires</taxon>
        <taxon>Dermoptera</taxon>
        <taxon>Cynocephalidae</taxon>
        <taxon>Galeopterus</taxon>
    </lineage>
</organism>
<evidence type="ECO:0000256" key="10">
    <source>
        <dbReference type="SAM" id="Phobius"/>
    </source>
</evidence>